<dbReference type="GO" id="GO:0089718">
    <property type="term" value="P:amino acid import across plasma membrane"/>
    <property type="evidence" value="ECO:0007669"/>
    <property type="project" value="TreeGrafter"/>
</dbReference>
<feature type="transmembrane region" description="Helical" evidence="10">
    <location>
        <begin position="364"/>
        <end position="386"/>
    </location>
</feature>
<dbReference type="GO" id="GO:0005886">
    <property type="term" value="C:plasma membrane"/>
    <property type="evidence" value="ECO:0007669"/>
    <property type="project" value="TreeGrafter"/>
</dbReference>
<evidence type="ECO:0000256" key="1">
    <source>
        <dbReference type="ARBA" id="ARBA00004141"/>
    </source>
</evidence>
<dbReference type="GO" id="GO:0015187">
    <property type="term" value="F:glycine transmembrane transporter activity"/>
    <property type="evidence" value="ECO:0007669"/>
    <property type="project" value="TreeGrafter"/>
</dbReference>
<comment type="caution">
    <text evidence="11">The sequence shown here is derived from an EMBL/GenBank/DDBJ whole genome shotgun (WGS) entry which is preliminary data.</text>
</comment>
<evidence type="ECO:0000256" key="9">
    <source>
        <dbReference type="PIRSR" id="PIRSR600175-2"/>
    </source>
</evidence>
<evidence type="ECO:0000256" key="4">
    <source>
        <dbReference type="ARBA" id="ARBA00022692"/>
    </source>
</evidence>
<sequence length="518" mass="59018">VGQYSKASNKLWNLCPLFKGIRYSELSLLLMFQVYYNFLNSYVLFYVVSSMSATVKWENCDKSWANGSCYDFLGGVGSANATGHQSSVEQYWYNEVLELEAPNNKKGWTHWQLVGCLCVTMSAVSLANCRGSKSLKKFLPIITMTSFLEIVALLFVTTMTLGNLEGITYLFRKTGKDYTLNIWKEILWKKDSIVLNASRDILFSMGLGLGGFSSLGAQSSFRAPIHTYAVFCNLANMGLSLAFAIILSNLYAILSHQSNVNMQEVMRERGEFSNNIFSVLPAALFYLPGPTQIWIFVFYSSIFLQGLNASVVMSSTILQAFYDFKPSLMKKSPICSFLCSILICTPGCMLHTRLGITITAFLNQIIHTTLLPLINTVRILVIIYLYGLLNFTDDVQFMLGFRPSAYWQLSLVISSFWLPTFTVLSIIRFFGRLNYKPDFIVIVERCALSIVLFWIPFMGMVRIIRKGVRRNLVRPSEDWGPRNEILKKSREMFTDDSFTDEYIYEKNLLKNKLSKYET</sequence>
<evidence type="ECO:0000313" key="11">
    <source>
        <dbReference type="EMBL" id="KAJ8953545.1"/>
    </source>
</evidence>
<evidence type="ECO:0000256" key="3">
    <source>
        <dbReference type="ARBA" id="ARBA00022448"/>
    </source>
</evidence>
<feature type="transmembrane region" description="Helical" evidence="10">
    <location>
        <begin position="138"/>
        <end position="161"/>
    </location>
</feature>
<keyword evidence="3" id="KW-0813">Transport</keyword>
<dbReference type="EMBL" id="JAPWTK010000055">
    <property type="protein sequence ID" value="KAJ8953545.1"/>
    <property type="molecule type" value="Genomic_DNA"/>
</dbReference>
<dbReference type="InterPro" id="IPR037272">
    <property type="entry name" value="SNS_sf"/>
</dbReference>
<evidence type="ECO:0000256" key="10">
    <source>
        <dbReference type="SAM" id="Phobius"/>
    </source>
</evidence>
<keyword evidence="8" id="KW-0915">Sodium</keyword>
<feature type="disulfide bond" evidence="9">
    <location>
        <begin position="60"/>
        <end position="69"/>
    </location>
</feature>
<dbReference type="Proteomes" id="UP001162162">
    <property type="component" value="Unassembled WGS sequence"/>
</dbReference>
<keyword evidence="7 10" id="KW-0472">Membrane</keyword>
<feature type="binding site" evidence="8">
    <location>
        <position position="236"/>
    </location>
    <ligand>
        <name>Na(+)</name>
        <dbReference type="ChEBI" id="CHEBI:29101"/>
        <label>1</label>
    </ligand>
</feature>
<feature type="binding site" evidence="8">
    <location>
        <position position="204"/>
    </location>
    <ligand>
        <name>Na(+)</name>
        <dbReference type="ChEBI" id="CHEBI:29101"/>
        <label>1</label>
    </ligand>
</feature>
<feature type="non-terminal residue" evidence="11">
    <location>
        <position position="1"/>
    </location>
</feature>
<feature type="transmembrane region" description="Helical" evidence="10">
    <location>
        <begin position="439"/>
        <end position="464"/>
    </location>
</feature>
<keyword evidence="8" id="KW-0479">Metal-binding</keyword>
<accession>A0AAV8YQC4</accession>
<evidence type="ECO:0000256" key="5">
    <source>
        <dbReference type="ARBA" id="ARBA00022847"/>
    </source>
</evidence>
<feature type="transmembrane region" description="Helical" evidence="10">
    <location>
        <begin position="26"/>
        <end position="48"/>
    </location>
</feature>
<feature type="transmembrane region" description="Helical" evidence="10">
    <location>
        <begin position="228"/>
        <end position="254"/>
    </location>
</feature>
<keyword evidence="9" id="KW-1015">Disulfide bond</keyword>
<feature type="transmembrane region" description="Helical" evidence="10">
    <location>
        <begin position="334"/>
        <end position="352"/>
    </location>
</feature>
<evidence type="ECO:0000256" key="2">
    <source>
        <dbReference type="ARBA" id="ARBA00006459"/>
    </source>
</evidence>
<dbReference type="GO" id="GO:0015179">
    <property type="term" value="F:L-amino acid transmembrane transporter activity"/>
    <property type="evidence" value="ECO:0007669"/>
    <property type="project" value="TreeGrafter"/>
</dbReference>
<protein>
    <submittedName>
        <fullName evidence="11">Uncharacterized protein</fullName>
    </submittedName>
</protein>
<dbReference type="InterPro" id="IPR000175">
    <property type="entry name" value="Na/ntran_symport"/>
</dbReference>
<feature type="transmembrane region" description="Helical" evidence="10">
    <location>
        <begin position="275"/>
        <end position="296"/>
    </location>
</feature>
<gene>
    <name evidence="11" type="ORF">NQ318_002965</name>
</gene>
<proteinExistence type="inferred from homology"/>
<keyword evidence="4 10" id="KW-0812">Transmembrane</keyword>
<evidence type="ECO:0000256" key="8">
    <source>
        <dbReference type="PIRSR" id="PIRSR600175-1"/>
    </source>
</evidence>
<comment type="similarity">
    <text evidence="2">Belongs to the sodium:neurotransmitter symporter (SNF) (TC 2.A.22) family.</text>
</comment>
<feature type="transmembrane region" description="Helical" evidence="10">
    <location>
        <begin position="108"/>
        <end position="126"/>
    </location>
</feature>
<dbReference type="AlphaFoldDB" id="A0AAV8YQC4"/>
<feature type="transmembrane region" description="Helical" evidence="10">
    <location>
        <begin position="302"/>
        <end position="322"/>
    </location>
</feature>
<reference evidence="11" key="1">
    <citation type="journal article" date="2023" name="Insect Mol. Biol.">
        <title>Genome sequencing provides insights into the evolution of gene families encoding plant cell wall-degrading enzymes in longhorned beetles.</title>
        <authorList>
            <person name="Shin N.R."/>
            <person name="Okamura Y."/>
            <person name="Kirsch R."/>
            <person name="Pauchet Y."/>
        </authorList>
    </citation>
    <scope>NUCLEOTIDE SEQUENCE</scope>
    <source>
        <strain evidence="11">AMC_N1</strain>
    </source>
</reference>
<keyword evidence="5" id="KW-0769">Symport</keyword>
<dbReference type="SUPFAM" id="SSF161070">
    <property type="entry name" value="SNF-like"/>
    <property type="match status" value="1"/>
</dbReference>
<feature type="transmembrane region" description="Helical" evidence="10">
    <location>
        <begin position="406"/>
        <end position="427"/>
    </location>
</feature>
<name>A0AAV8YQC4_9CUCU</name>
<evidence type="ECO:0000256" key="6">
    <source>
        <dbReference type="ARBA" id="ARBA00022989"/>
    </source>
</evidence>
<comment type="subcellular location">
    <subcellularLocation>
        <location evidence="1">Membrane</location>
        <topology evidence="1">Multi-pass membrane protein</topology>
    </subcellularLocation>
</comment>
<dbReference type="Pfam" id="PF00209">
    <property type="entry name" value="SNF"/>
    <property type="match status" value="1"/>
</dbReference>
<keyword evidence="6 10" id="KW-1133">Transmembrane helix</keyword>
<dbReference type="PANTHER" id="PTHR11616:SF236">
    <property type="entry name" value="TRANSPORTER"/>
    <property type="match status" value="1"/>
</dbReference>
<dbReference type="PANTHER" id="PTHR11616">
    <property type="entry name" value="SODIUM/CHLORIDE DEPENDENT TRANSPORTER"/>
    <property type="match status" value="1"/>
</dbReference>
<keyword evidence="12" id="KW-1185">Reference proteome</keyword>
<organism evidence="11 12">
    <name type="scientific">Aromia moschata</name>
    <dbReference type="NCBI Taxonomy" id="1265417"/>
    <lineage>
        <taxon>Eukaryota</taxon>
        <taxon>Metazoa</taxon>
        <taxon>Ecdysozoa</taxon>
        <taxon>Arthropoda</taxon>
        <taxon>Hexapoda</taxon>
        <taxon>Insecta</taxon>
        <taxon>Pterygota</taxon>
        <taxon>Neoptera</taxon>
        <taxon>Endopterygota</taxon>
        <taxon>Coleoptera</taxon>
        <taxon>Polyphaga</taxon>
        <taxon>Cucujiformia</taxon>
        <taxon>Chrysomeloidea</taxon>
        <taxon>Cerambycidae</taxon>
        <taxon>Cerambycinae</taxon>
        <taxon>Callichromatini</taxon>
        <taxon>Aromia</taxon>
    </lineage>
</organism>
<dbReference type="GO" id="GO:0005283">
    <property type="term" value="F:amino acid:sodium symporter activity"/>
    <property type="evidence" value="ECO:0007669"/>
    <property type="project" value="TreeGrafter"/>
</dbReference>
<dbReference type="PROSITE" id="PS50267">
    <property type="entry name" value="NA_NEUROTRAN_SYMP_3"/>
    <property type="match status" value="1"/>
</dbReference>
<evidence type="ECO:0000313" key="12">
    <source>
        <dbReference type="Proteomes" id="UP001162162"/>
    </source>
</evidence>
<dbReference type="GO" id="GO:0046872">
    <property type="term" value="F:metal ion binding"/>
    <property type="evidence" value="ECO:0007669"/>
    <property type="project" value="UniProtKB-KW"/>
</dbReference>
<evidence type="ECO:0000256" key="7">
    <source>
        <dbReference type="ARBA" id="ARBA00023136"/>
    </source>
</evidence>